<dbReference type="InParanoid" id="A0A1Y2E0F8"/>
<accession>A0A1Y2E0F8</accession>
<reference evidence="1 2" key="1">
    <citation type="submission" date="2016-07" db="EMBL/GenBank/DDBJ databases">
        <title>Pervasive Adenine N6-methylation of Active Genes in Fungi.</title>
        <authorList>
            <consortium name="DOE Joint Genome Institute"/>
            <person name="Mondo S.J."/>
            <person name="Dannebaum R.O."/>
            <person name="Kuo R.C."/>
            <person name="Labutti K."/>
            <person name="Haridas S."/>
            <person name="Kuo A."/>
            <person name="Salamov A."/>
            <person name="Ahrendt S.R."/>
            <person name="Lipzen A."/>
            <person name="Sullivan W."/>
            <person name="Andreopoulos W.B."/>
            <person name="Clum A."/>
            <person name="Lindquist E."/>
            <person name="Daum C."/>
            <person name="Ramamoorthy G.K."/>
            <person name="Gryganskyi A."/>
            <person name="Culley D."/>
            <person name="Magnuson J.K."/>
            <person name="James T.Y."/>
            <person name="O'Malley M.A."/>
            <person name="Stajich J.E."/>
            <person name="Spatafora J.W."/>
            <person name="Visel A."/>
            <person name="Grigoriev I.V."/>
        </authorList>
    </citation>
    <scope>NUCLEOTIDE SEQUENCE [LARGE SCALE GENOMIC DNA]</scope>
    <source>
        <strain evidence="1 2">CBS 129021</strain>
    </source>
</reference>
<dbReference type="SUPFAM" id="SSF48403">
    <property type="entry name" value="Ankyrin repeat"/>
    <property type="match status" value="1"/>
</dbReference>
<evidence type="ECO:0000313" key="2">
    <source>
        <dbReference type="Proteomes" id="UP000193689"/>
    </source>
</evidence>
<name>A0A1Y2E0F8_9PEZI</name>
<dbReference type="GeneID" id="63774493"/>
<keyword evidence="2" id="KW-1185">Reference proteome</keyword>
<gene>
    <name evidence="1" type="ORF">BCR38DRAFT_408601</name>
</gene>
<dbReference type="Proteomes" id="UP000193689">
    <property type="component" value="Unassembled WGS sequence"/>
</dbReference>
<protein>
    <submittedName>
        <fullName evidence="1">Uncharacterized protein</fullName>
    </submittedName>
</protein>
<sequence length="125" mass="14150">MICAMKIHISTEPHPERTKFHKEYDEGISHPTPACRYKQSAYAATRAGLQPSTHKDDPDIALEMVQLILKHTLNTAAEDLHNMAAIYFADWSRVVKVVELIINAGMNWQPLDKNITDAFHHFVAA</sequence>
<dbReference type="EMBL" id="MCFJ01000006">
    <property type="protein sequence ID" value="ORY64836.1"/>
    <property type="molecule type" value="Genomic_DNA"/>
</dbReference>
<comment type="caution">
    <text evidence="1">The sequence shown here is derived from an EMBL/GenBank/DDBJ whole genome shotgun (WGS) entry which is preliminary data.</text>
</comment>
<dbReference type="InterPro" id="IPR036770">
    <property type="entry name" value="Ankyrin_rpt-contain_sf"/>
</dbReference>
<dbReference type="AlphaFoldDB" id="A0A1Y2E0F8"/>
<dbReference type="RefSeq" id="XP_040715989.1">
    <property type="nucleotide sequence ID" value="XM_040858281.1"/>
</dbReference>
<evidence type="ECO:0000313" key="1">
    <source>
        <dbReference type="EMBL" id="ORY64836.1"/>
    </source>
</evidence>
<proteinExistence type="predicted"/>
<organism evidence="1 2">
    <name type="scientific">Pseudomassariella vexata</name>
    <dbReference type="NCBI Taxonomy" id="1141098"/>
    <lineage>
        <taxon>Eukaryota</taxon>
        <taxon>Fungi</taxon>
        <taxon>Dikarya</taxon>
        <taxon>Ascomycota</taxon>
        <taxon>Pezizomycotina</taxon>
        <taxon>Sordariomycetes</taxon>
        <taxon>Xylariomycetidae</taxon>
        <taxon>Amphisphaeriales</taxon>
        <taxon>Pseudomassariaceae</taxon>
        <taxon>Pseudomassariella</taxon>
    </lineage>
</organism>